<keyword evidence="4" id="KW-0808">Transferase</keyword>
<evidence type="ECO:0000313" key="11">
    <source>
        <dbReference type="EMBL" id="VEP12521.1"/>
    </source>
</evidence>
<evidence type="ECO:0000256" key="3">
    <source>
        <dbReference type="ARBA" id="ARBA00022553"/>
    </source>
</evidence>
<dbReference type="SMART" id="SM00387">
    <property type="entry name" value="HATPase_c"/>
    <property type="match status" value="1"/>
</dbReference>
<dbReference type="EMBL" id="CAACVJ010000059">
    <property type="protein sequence ID" value="VEP12521.1"/>
    <property type="molecule type" value="Genomic_DNA"/>
</dbReference>
<dbReference type="PANTHER" id="PTHR24421">
    <property type="entry name" value="NITRATE/NITRITE SENSOR PROTEIN NARX-RELATED"/>
    <property type="match status" value="1"/>
</dbReference>
<keyword evidence="7" id="KW-0067">ATP-binding</keyword>
<dbReference type="Gene3D" id="3.30.565.10">
    <property type="entry name" value="Histidine kinase-like ATPase, C-terminal domain"/>
    <property type="match status" value="1"/>
</dbReference>
<gene>
    <name evidence="11" type="ORF">H1P_1510012</name>
</gene>
<dbReference type="GO" id="GO:0046983">
    <property type="term" value="F:protein dimerization activity"/>
    <property type="evidence" value="ECO:0007669"/>
    <property type="project" value="InterPro"/>
</dbReference>
<dbReference type="InterPro" id="IPR036890">
    <property type="entry name" value="HATPase_C_sf"/>
</dbReference>
<protein>
    <recommendedName>
        <fullName evidence="2">histidine kinase</fullName>
        <ecNumber evidence="2">2.7.13.3</ecNumber>
    </recommendedName>
</protein>
<keyword evidence="5" id="KW-0547">Nucleotide-binding</keyword>
<evidence type="ECO:0000256" key="5">
    <source>
        <dbReference type="ARBA" id="ARBA00022741"/>
    </source>
</evidence>
<dbReference type="AlphaFoldDB" id="A0A563VM74"/>
<keyword evidence="12" id="KW-1185">Reference proteome</keyword>
<keyword evidence="6 11" id="KW-0418">Kinase</keyword>
<evidence type="ECO:0000256" key="2">
    <source>
        <dbReference type="ARBA" id="ARBA00012438"/>
    </source>
</evidence>
<dbReference type="SUPFAM" id="SSF55874">
    <property type="entry name" value="ATPase domain of HSP90 chaperone/DNA topoisomerase II/histidine kinase"/>
    <property type="match status" value="1"/>
</dbReference>
<dbReference type="PANTHER" id="PTHR24421:SF10">
    <property type="entry name" value="NITRATE_NITRITE SENSOR PROTEIN NARQ"/>
    <property type="match status" value="1"/>
</dbReference>
<dbReference type="GO" id="GO:0016020">
    <property type="term" value="C:membrane"/>
    <property type="evidence" value="ECO:0007669"/>
    <property type="project" value="InterPro"/>
</dbReference>
<evidence type="ECO:0000256" key="6">
    <source>
        <dbReference type="ARBA" id="ARBA00022777"/>
    </source>
</evidence>
<accession>A0A563VM74</accession>
<dbReference type="CDD" id="cd16917">
    <property type="entry name" value="HATPase_UhpB-NarQ-NarX-like"/>
    <property type="match status" value="1"/>
</dbReference>
<keyword evidence="9" id="KW-0472">Membrane</keyword>
<keyword evidence="3" id="KW-0597">Phosphoprotein</keyword>
<dbReference type="RefSeq" id="WP_144870491.1">
    <property type="nucleotide sequence ID" value="NZ_LR213902.1"/>
</dbReference>
<dbReference type="Pfam" id="PF02518">
    <property type="entry name" value="HATPase_c"/>
    <property type="match status" value="1"/>
</dbReference>
<name>A0A563VM74_9CYAN</name>
<comment type="catalytic activity">
    <reaction evidence="1">
        <text>ATP + protein L-histidine = ADP + protein N-phospho-L-histidine.</text>
        <dbReference type="EC" id="2.7.13.3"/>
    </reaction>
</comment>
<feature type="transmembrane region" description="Helical" evidence="9">
    <location>
        <begin position="50"/>
        <end position="71"/>
    </location>
</feature>
<evidence type="ECO:0000256" key="8">
    <source>
        <dbReference type="ARBA" id="ARBA00023012"/>
    </source>
</evidence>
<evidence type="ECO:0000259" key="10">
    <source>
        <dbReference type="PROSITE" id="PS50109"/>
    </source>
</evidence>
<dbReference type="Proteomes" id="UP000320055">
    <property type="component" value="Unassembled WGS sequence"/>
</dbReference>
<dbReference type="GO" id="GO:0000155">
    <property type="term" value="F:phosphorelay sensor kinase activity"/>
    <property type="evidence" value="ECO:0007669"/>
    <property type="project" value="InterPro"/>
</dbReference>
<sequence length="430" mass="49295">MLNTKMFSRLKQLKTYPFGLFLWLEWILLGSALLVELPSNYIGAEYSNPNLSVALKFTLSLLCMLLLGAMGLKLPKKKNFHKWLYFSTQITLIWLPVISSNQYDFLSLFSYLIVVIRNGLIFKQRQCWLANILLFLSFIPSLTFFDSFSEFQATISRYQTVTFDDYQWLIIVGAISNLILYALCIIIFWVLVHVLLREYKSQQQLAIAREQLRQYALKAEDRATVHERNRIAREIHDSVGHVLTAQTIQLNNAIAFWNSEPTKAYQFLTEAKELVATALKEIRYSVSTLRADPLAEKSLKTAISELFQEFSSRTGIVPHYNINLTYSLAEETKLTVYRILQEALTNIAKHSEATAVIVELQTFPEHLYLLIEDNGKGFYPEQNTTGFGLQGMQERVTALKGNIKIASDLKQGCNITITIPYQTLLLINSK</sequence>
<evidence type="ECO:0000256" key="1">
    <source>
        <dbReference type="ARBA" id="ARBA00000085"/>
    </source>
</evidence>
<feature type="domain" description="Histidine kinase" evidence="10">
    <location>
        <begin position="336"/>
        <end position="423"/>
    </location>
</feature>
<dbReference type="InterPro" id="IPR005467">
    <property type="entry name" value="His_kinase_dom"/>
</dbReference>
<dbReference type="PROSITE" id="PS50109">
    <property type="entry name" value="HIS_KIN"/>
    <property type="match status" value="1"/>
</dbReference>
<proteinExistence type="predicted"/>
<dbReference type="Gene3D" id="1.20.5.1930">
    <property type="match status" value="1"/>
</dbReference>
<dbReference type="InterPro" id="IPR003594">
    <property type="entry name" value="HATPase_dom"/>
</dbReference>
<keyword evidence="9" id="KW-0812">Transmembrane</keyword>
<dbReference type="InterPro" id="IPR011712">
    <property type="entry name" value="Sig_transdc_His_kin_sub3_dim/P"/>
</dbReference>
<feature type="transmembrane region" description="Helical" evidence="9">
    <location>
        <begin position="129"/>
        <end position="148"/>
    </location>
</feature>
<dbReference type="InterPro" id="IPR050482">
    <property type="entry name" value="Sensor_HK_TwoCompSys"/>
</dbReference>
<dbReference type="GO" id="GO:0005524">
    <property type="term" value="F:ATP binding"/>
    <property type="evidence" value="ECO:0007669"/>
    <property type="project" value="UniProtKB-KW"/>
</dbReference>
<reference evidence="11 12" key="1">
    <citation type="submission" date="2019-01" db="EMBL/GenBank/DDBJ databases">
        <authorList>
            <person name="Brito A."/>
        </authorList>
    </citation>
    <scope>NUCLEOTIDE SEQUENCE [LARGE SCALE GENOMIC DNA]</scope>
    <source>
        <strain evidence="11">1</strain>
    </source>
</reference>
<dbReference type="EC" id="2.7.13.3" evidence="2"/>
<keyword evidence="9" id="KW-1133">Transmembrane helix</keyword>
<feature type="transmembrane region" description="Helical" evidence="9">
    <location>
        <begin position="168"/>
        <end position="196"/>
    </location>
</feature>
<dbReference type="Pfam" id="PF07730">
    <property type="entry name" value="HisKA_3"/>
    <property type="match status" value="1"/>
</dbReference>
<keyword evidence="8" id="KW-0902">Two-component regulatory system</keyword>
<dbReference type="OrthoDB" id="199946at2"/>
<evidence type="ECO:0000256" key="9">
    <source>
        <dbReference type="SAM" id="Phobius"/>
    </source>
</evidence>
<organism evidence="11 12">
    <name type="scientific">Hyella patelloides LEGE 07179</name>
    <dbReference type="NCBI Taxonomy" id="945734"/>
    <lineage>
        <taxon>Bacteria</taxon>
        <taxon>Bacillati</taxon>
        <taxon>Cyanobacteriota</taxon>
        <taxon>Cyanophyceae</taxon>
        <taxon>Pleurocapsales</taxon>
        <taxon>Hyellaceae</taxon>
        <taxon>Hyella</taxon>
    </lineage>
</organism>
<evidence type="ECO:0000256" key="7">
    <source>
        <dbReference type="ARBA" id="ARBA00022840"/>
    </source>
</evidence>
<evidence type="ECO:0000313" key="12">
    <source>
        <dbReference type="Proteomes" id="UP000320055"/>
    </source>
</evidence>
<evidence type="ECO:0000256" key="4">
    <source>
        <dbReference type="ARBA" id="ARBA00022679"/>
    </source>
</evidence>